<evidence type="ECO:0000313" key="2">
    <source>
        <dbReference type="Proteomes" id="UP000028999"/>
    </source>
</evidence>
<proteinExistence type="predicted"/>
<dbReference type="AlphaFoldDB" id="A0A078GL90"/>
<dbReference type="EMBL" id="LK032185">
    <property type="protein sequence ID" value="CDY26076.1"/>
    <property type="molecule type" value="Genomic_DNA"/>
</dbReference>
<name>A0A078GL90_BRANA</name>
<evidence type="ECO:0000313" key="1">
    <source>
        <dbReference type="EMBL" id="CDY26076.1"/>
    </source>
</evidence>
<reference evidence="1 2" key="1">
    <citation type="journal article" date="2014" name="Science">
        <title>Plant genetics. Early allopolyploid evolution in the post-Neolithic Brassica napus oilseed genome.</title>
        <authorList>
            <person name="Chalhoub B."/>
            <person name="Denoeud F."/>
            <person name="Liu S."/>
            <person name="Parkin I.A."/>
            <person name="Tang H."/>
            <person name="Wang X."/>
            <person name="Chiquet J."/>
            <person name="Belcram H."/>
            <person name="Tong C."/>
            <person name="Samans B."/>
            <person name="Correa M."/>
            <person name="Da Silva C."/>
            <person name="Just J."/>
            <person name="Falentin C."/>
            <person name="Koh C.S."/>
            <person name="Le Clainche I."/>
            <person name="Bernard M."/>
            <person name="Bento P."/>
            <person name="Noel B."/>
            <person name="Labadie K."/>
            <person name="Alberti A."/>
            <person name="Charles M."/>
            <person name="Arnaud D."/>
            <person name="Guo H."/>
            <person name="Daviaud C."/>
            <person name="Alamery S."/>
            <person name="Jabbari K."/>
            <person name="Zhao M."/>
            <person name="Edger P.P."/>
            <person name="Chelaifa H."/>
            <person name="Tack D."/>
            <person name="Lassalle G."/>
            <person name="Mestiri I."/>
            <person name="Schnel N."/>
            <person name="Le Paslier M.C."/>
            <person name="Fan G."/>
            <person name="Renault V."/>
            <person name="Bayer P.E."/>
            <person name="Golicz A.A."/>
            <person name="Manoli S."/>
            <person name="Lee T.H."/>
            <person name="Thi V.H."/>
            <person name="Chalabi S."/>
            <person name="Hu Q."/>
            <person name="Fan C."/>
            <person name="Tollenaere R."/>
            <person name="Lu Y."/>
            <person name="Battail C."/>
            <person name="Shen J."/>
            <person name="Sidebottom C.H."/>
            <person name="Wang X."/>
            <person name="Canaguier A."/>
            <person name="Chauveau A."/>
            <person name="Berard A."/>
            <person name="Deniot G."/>
            <person name="Guan M."/>
            <person name="Liu Z."/>
            <person name="Sun F."/>
            <person name="Lim Y.P."/>
            <person name="Lyons E."/>
            <person name="Town C.D."/>
            <person name="Bancroft I."/>
            <person name="Wang X."/>
            <person name="Meng J."/>
            <person name="Ma J."/>
            <person name="Pires J.C."/>
            <person name="King G.J."/>
            <person name="Brunel D."/>
            <person name="Delourme R."/>
            <person name="Renard M."/>
            <person name="Aury J.M."/>
            <person name="Adams K.L."/>
            <person name="Batley J."/>
            <person name="Snowdon R.J."/>
            <person name="Tost J."/>
            <person name="Edwards D."/>
            <person name="Zhou Y."/>
            <person name="Hua W."/>
            <person name="Sharpe A.G."/>
            <person name="Paterson A.H."/>
            <person name="Guan C."/>
            <person name="Wincker P."/>
        </authorList>
    </citation>
    <scope>NUCLEOTIDE SEQUENCE [LARGE SCALE GENOMIC DNA]</scope>
    <source>
        <strain evidence="2">cv. Darmor-bzh</strain>
    </source>
</reference>
<sequence length="71" mass="8494">MNLDLFCHLASEEFMAMKQLLETCKREQENLNSQVRSWQTSTTKTLALEREQSQRMLFVEKYKSFFTYSMG</sequence>
<organism evidence="1 2">
    <name type="scientific">Brassica napus</name>
    <name type="common">Rape</name>
    <dbReference type="NCBI Taxonomy" id="3708"/>
    <lineage>
        <taxon>Eukaryota</taxon>
        <taxon>Viridiplantae</taxon>
        <taxon>Streptophyta</taxon>
        <taxon>Embryophyta</taxon>
        <taxon>Tracheophyta</taxon>
        <taxon>Spermatophyta</taxon>
        <taxon>Magnoliopsida</taxon>
        <taxon>eudicotyledons</taxon>
        <taxon>Gunneridae</taxon>
        <taxon>Pentapetalae</taxon>
        <taxon>rosids</taxon>
        <taxon>malvids</taxon>
        <taxon>Brassicales</taxon>
        <taxon>Brassicaceae</taxon>
        <taxon>Brassiceae</taxon>
        <taxon>Brassica</taxon>
    </lineage>
</organism>
<dbReference type="PaxDb" id="3708-A0A078GL90"/>
<gene>
    <name evidence="1" type="primary">BnaC06g11200D</name>
    <name evidence="1" type="ORF">GSBRNA2T00034692001</name>
</gene>
<protein>
    <submittedName>
        <fullName evidence="1">BnaC06g11200D protein</fullName>
    </submittedName>
</protein>
<dbReference type="Proteomes" id="UP000028999">
    <property type="component" value="Unassembled WGS sequence"/>
</dbReference>
<dbReference type="Gramene" id="CDY26076">
    <property type="protein sequence ID" value="CDY26076"/>
    <property type="gene ID" value="GSBRNA2T00034692001"/>
</dbReference>
<keyword evidence="2" id="KW-1185">Reference proteome</keyword>
<accession>A0A078GL90</accession>